<keyword evidence="2" id="KW-1185">Reference proteome</keyword>
<name>A0A1W2F2W8_9FIRM</name>
<dbReference type="OrthoDB" id="1687843at2"/>
<gene>
    <name evidence="1" type="ORF">SAMN04488500_14111</name>
</gene>
<accession>A0A1W2F2W8</accession>
<dbReference type="AlphaFoldDB" id="A0A1W2F2W8"/>
<sequence length="134" mass="14977">MECQVRKKHLQRLVNIVKTVLEVGLCGTSPIWSRIEESLQVHRQLRVRWLGYSLAEAARELKMLSPHAVLFEINQADPAVIAATLRICTGTKLIGINPESQDITVFSVEQPVFSINELAKVIIANDLSAITFKV</sequence>
<dbReference type="RefSeq" id="WP_084578481.1">
    <property type="nucleotide sequence ID" value="NZ_CP155572.1"/>
</dbReference>
<dbReference type="EMBL" id="FWXI01000041">
    <property type="protein sequence ID" value="SMD16281.1"/>
    <property type="molecule type" value="Genomic_DNA"/>
</dbReference>
<protein>
    <submittedName>
        <fullName evidence="1">Uncharacterized protein</fullName>
    </submittedName>
</protein>
<evidence type="ECO:0000313" key="2">
    <source>
        <dbReference type="Proteomes" id="UP000192738"/>
    </source>
</evidence>
<reference evidence="1 2" key="1">
    <citation type="submission" date="2017-04" db="EMBL/GenBank/DDBJ databases">
        <authorList>
            <person name="Afonso C.L."/>
            <person name="Miller P.J."/>
            <person name="Scott M.A."/>
            <person name="Spackman E."/>
            <person name="Goraichik I."/>
            <person name="Dimitrov K.M."/>
            <person name="Suarez D.L."/>
            <person name="Swayne D.E."/>
        </authorList>
    </citation>
    <scope>NUCLEOTIDE SEQUENCE [LARGE SCALE GENOMIC DNA]</scope>
    <source>
        <strain evidence="1 2">DSM 5090</strain>
    </source>
</reference>
<evidence type="ECO:0000313" key="1">
    <source>
        <dbReference type="EMBL" id="SMD16281.1"/>
    </source>
</evidence>
<proteinExistence type="predicted"/>
<organism evidence="1 2">
    <name type="scientific">Sporomusa malonica</name>
    <dbReference type="NCBI Taxonomy" id="112901"/>
    <lineage>
        <taxon>Bacteria</taxon>
        <taxon>Bacillati</taxon>
        <taxon>Bacillota</taxon>
        <taxon>Negativicutes</taxon>
        <taxon>Selenomonadales</taxon>
        <taxon>Sporomusaceae</taxon>
        <taxon>Sporomusa</taxon>
    </lineage>
</organism>
<dbReference type="Proteomes" id="UP000192738">
    <property type="component" value="Unassembled WGS sequence"/>
</dbReference>